<name>A0A0R1W6X5_9LACO</name>
<dbReference type="STRING" id="1423807.FD16_GL000699"/>
<dbReference type="PATRIC" id="fig|1423807.3.peg.708"/>
<protein>
    <submittedName>
        <fullName evidence="2">Uncharacterized protein</fullName>
    </submittedName>
</protein>
<feature type="transmembrane region" description="Helical" evidence="1">
    <location>
        <begin position="148"/>
        <end position="170"/>
    </location>
</feature>
<dbReference type="Proteomes" id="UP000051820">
    <property type="component" value="Unassembled WGS sequence"/>
</dbReference>
<feature type="transmembrane region" description="Helical" evidence="1">
    <location>
        <begin position="253"/>
        <end position="271"/>
    </location>
</feature>
<evidence type="ECO:0000313" key="2">
    <source>
        <dbReference type="EMBL" id="KRM11401.1"/>
    </source>
</evidence>
<feature type="transmembrane region" description="Helical" evidence="1">
    <location>
        <begin position="112"/>
        <end position="136"/>
    </location>
</feature>
<reference evidence="2 3" key="1">
    <citation type="journal article" date="2015" name="Genome Announc.">
        <title>Expanding the biotechnology potential of lactobacilli through comparative genomics of 213 strains and associated genera.</title>
        <authorList>
            <person name="Sun Z."/>
            <person name="Harris H.M."/>
            <person name="McCann A."/>
            <person name="Guo C."/>
            <person name="Argimon S."/>
            <person name="Zhang W."/>
            <person name="Yang X."/>
            <person name="Jeffery I.B."/>
            <person name="Cooney J.C."/>
            <person name="Kagawa T.F."/>
            <person name="Liu W."/>
            <person name="Song Y."/>
            <person name="Salvetti E."/>
            <person name="Wrobel A."/>
            <person name="Rasinkangas P."/>
            <person name="Parkhill J."/>
            <person name="Rea M.C."/>
            <person name="O'Sullivan O."/>
            <person name="Ritari J."/>
            <person name="Douillard F.P."/>
            <person name="Paul Ross R."/>
            <person name="Yang R."/>
            <person name="Briner A.E."/>
            <person name="Felis G.E."/>
            <person name="de Vos W.M."/>
            <person name="Barrangou R."/>
            <person name="Klaenhammer T.R."/>
            <person name="Caufield P.W."/>
            <person name="Cui Y."/>
            <person name="Zhang H."/>
            <person name="O'Toole P.W."/>
        </authorList>
    </citation>
    <scope>NUCLEOTIDE SEQUENCE [LARGE SCALE GENOMIC DNA]</scope>
    <source>
        <strain evidence="2 3">DSM 5007</strain>
    </source>
</reference>
<gene>
    <name evidence="2" type="ORF">FD16_GL000699</name>
</gene>
<keyword evidence="1" id="KW-1133">Transmembrane helix</keyword>
<dbReference type="EMBL" id="AZGF01000019">
    <property type="protein sequence ID" value="KRM11401.1"/>
    <property type="molecule type" value="Genomic_DNA"/>
</dbReference>
<evidence type="ECO:0000313" key="3">
    <source>
        <dbReference type="Proteomes" id="UP000051820"/>
    </source>
</evidence>
<organism evidence="2 3">
    <name type="scientific">Paucilactobacillus suebicus DSM 5007 = KCTC 3549</name>
    <dbReference type="NCBI Taxonomy" id="1423807"/>
    <lineage>
        <taxon>Bacteria</taxon>
        <taxon>Bacillati</taxon>
        <taxon>Bacillota</taxon>
        <taxon>Bacilli</taxon>
        <taxon>Lactobacillales</taxon>
        <taxon>Lactobacillaceae</taxon>
        <taxon>Paucilactobacillus</taxon>
    </lineage>
</organism>
<keyword evidence="3" id="KW-1185">Reference proteome</keyword>
<accession>A0A0R1W6X5</accession>
<dbReference type="AlphaFoldDB" id="A0A0R1W6X5"/>
<evidence type="ECO:0000256" key="1">
    <source>
        <dbReference type="SAM" id="Phobius"/>
    </source>
</evidence>
<feature type="transmembrane region" description="Helical" evidence="1">
    <location>
        <begin position="209"/>
        <end position="233"/>
    </location>
</feature>
<keyword evidence="1" id="KW-0812">Transmembrane</keyword>
<keyword evidence="1" id="KW-0472">Membrane</keyword>
<comment type="caution">
    <text evidence="2">The sequence shown here is derived from an EMBL/GenBank/DDBJ whole genome shotgun (WGS) entry which is preliminary data.</text>
</comment>
<proteinExistence type="predicted"/>
<sequence length="297" mass="33751">MVFMATKGKTSKNNAKQQWLYPLRMDRDTANFEWASQYAWLRDEKDYYLVKYRTPAFWCMIFPTLMNLVPHKMWKVDRGLIDNTPEFKPRFKKPTKEQEAASRSRLRRADSAGIFTSILGSGAIGGVILGIISLFVPSDQYPSGVTEVGIELLEIIVLYAILIGIIYLLFHKRVAALWSAHKRLKAALKLITDGPSITMRMHISWLPSGLGNLCQHTLVALFELAILYVYLVVPIVDPSGVHNSYAKTVFNGLVSWVFTLLFVVVCSLKIFPTNALPQWVKTRGKINWPRNQGESKN</sequence>